<dbReference type="GO" id="GO:0016787">
    <property type="term" value="F:hydrolase activity"/>
    <property type="evidence" value="ECO:0007669"/>
    <property type="project" value="UniProtKB-KW"/>
</dbReference>
<dbReference type="CDD" id="cd09752">
    <property type="entry name" value="Cas5_I-C"/>
    <property type="match status" value="1"/>
</dbReference>
<evidence type="ECO:0000256" key="1">
    <source>
        <dbReference type="ARBA" id="ARBA00023118"/>
    </source>
</evidence>
<dbReference type="NCBIfam" id="TIGR02593">
    <property type="entry name" value="CRISPR_cas5"/>
    <property type="match status" value="1"/>
</dbReference>
<keyword evidence="2" id="KW-0540">Nuclease</keyword>
<proteinExistence type="inferred from homology"/>
<dbReference type="Proteomes" id="UP000183997">
    <property type="component" value="Unassembled WGS sequence"/>
</dbReference>
<protein>
    <recommendedName>
        <fullName evidence="2">pre-crRNA processing endonuclease</fullName>
        <ecNumber evidence="2">3.1.-.-</ecNumber>
    </recommendedName>
</protein>
<dbReference type="GO" id="GO:0051607">
    <property type="term" value="P:defense response to virus"/>
    <property type="evidence" value="ECO:0007669"/>
    <property type="project" value="UniProtKB-UniRule"/>
</dbReference>
<name>A0A1M6Q494_9FIRM</name>
<keyword evidence="2" id="KW-0694">RNA-binding</keyword>
<organism evidence="3 4">
    <name type="scientific">Desulforamulus aeronauticus DSM 10349</name>
    <dbReference type="NCBI Taxonomy" id="1121421"/>
    <lineage>
        <taxon>Bacteria</taxon>
        <taxon>Bacillati</taxon>
        <taxon>Bacillota</taxon>
        <taxon>Clostridia</taxon>
        <taxon>Eubacteriales</taxon>
        <taxon>Peptococcaceae</taxon>
        <taxon>Desulforamulus</taxon>
    </lineage>
</organism>
<dbReference type="InterPro" id="IPR021124">
    <property type="entry name" value="CRISPR-assoc_prot_Cas5"/>
</dbReference>
<keyword evidence="4" id="KW-1185">Reference proteome</keyword>
<comment type="similarity">
    <text evidence="2">Belongs to the CRISPR-associated protein Cas5 family. Subtype I-C/Dvulg subfamily.</text>
</comment>
<dbReference type="GO" id="GO:0003723">
    <property type="term" value="F:RNA binding"/>
    <property type="evidence" value="ECO:0007669"/>
    <property type="project" value="UniProtKB-UniRule"/>
</dbReference>
<dbReference type="InterPro" id="IPR010155">
    <property type="entry name" value="CRISPR-assoc_prot_Cas5d"/>
</dbReference>
<dbReference type="AlphaFoldDB" id="A0A1M6Q494"/>
<dbReference type="STRING" id="1121421.SAMN02745123_00895"/>
<gene>
    <name evidence="3" type="ORF">SAMN02745123_00895</name>
</gene>
<keyword evidence="2" id="KW-0378">Hydrolase</keyword>
<accession>A0A1M6Q494</accession>
<evidence type="ECO:0000313" key="3">
    <source>
        <dbReference type="EMBL" id="SHK15052.1"/>
    </source>
</evidence>
<dbReference type="GO" id="GO:0043571">
    <property type="term" value="P:maintenance of CRISPR repeat elements"/>
    <property type="evidence" value="ECO:0007669"/>
    <property type="project" value="UniProtKB-UniRule"/>
</dbReference>
<dbReference type="Gene3D" id="3.30.70.2660">
    <property type="match status" value="1"/>
</dbReference>
<dbReference type="Pfam" id="PF09704">
    <property type="entry name" value="Cas_Cas5d"/>
    <property type="match status" value="1"/>
</dbReference>
<comment type="function">
    <text evidence="2">CRISPR (clustered regularly interspaced short palindromic repeat) is an adaptive immune system that provides protection against mobile genetic elements (viruses, transposable elements and conjugative plasmids). CRISPR clusters contain spacers, sequences complementary to antecedent mobile elements, and target invading nucleic acids. CRISPR clusters are transcribed and processed into CRISPR RNA (crRNA).</text>
</comment>
<keyword evidence="1 2" id="KW-0051">Antiviral defense</keyword>
<reference evidence="4" key="1">
    <citation type="submission" date="2016-11" db="EMBL/GenBank/DDBJ databases">
        <authorList>
            <person name="Varghese N."/>
            <person name="Submissions S."/>
        </authorList>
    </citation>
    <scope>NUCLEOTIDE SEQUENCE [LARGE SCALE GENOMIC DNA]</scope>
    <source>
        <strain evidence="4">DSM 10349</strain>
    </source>
</reference>
<sequence>MEIKRNTVEFLVRGDRALFSDPVTRVGGEKTSYYVPTYEALKGILASVYWKPTLVWIIDAVRVMNMIQTASEGIRTKYYNGGNDLSIYTYLKDVCYQVRAHFVWNENRPELAADRNEHKHHNIARRMIERGGRRDIFLGTRECQGTVEPCVFGEGPGTYDQVEELHLGYMFHGFTYADEALRDAEKGHMSVRFHHVIMKRGVIEFPGPEEIPDKDRRILHKMPIKPFGESIGNFSGLAEFAAEEVIE</sequence>
<dbReference type="PIRSF" id="PIRSF029950">
    <property type="entry name" value="Cas_CT1134"/>
    <property type="match status" value="1"/>
</dbReference>
<dbReference type="InterPro" id="IPR013422">
    <property type="entry name" value="CRISPR-assoc_prot_Cas5_N"/>
</dbReference>
<dbReference type="GO" id="GO:0004519">
    <property type="term" value="F:endonuclease activity"/>
    <property type="evidence" value="ECO:0007669"/>
    <property type="project" value="UniProtKB-UniRule"/>
</dbReference>
<dbReference type="NCBIfam" id="TIGR01876">
    <property type="entry name" value="cas_Cas5d"/>
    <property type="match status" value="1"/>
</dbReference>
<evidence type="ECO:0000256" key="2">
    <source>
        <dbReference type="PIRNR" id="PIRNR029950"/>
    </source>
</evidence>
<keyword evidence="2" id="KW-0255">Endonuclease</keyword>
<evidence type="ECO:0000313" key="4">
    <source>
        <dbReference type="Proteomes" id="UP000183997"/>
    </source>
</evidence>
<dbReference type="RefSeq" id="WP_175548968.1">
    <property type="nucleotide sequence ID" value="NZ_FRAR01000007.1"/>
</dbReference>
<dbReference type="EMBL" id="FRAR01000007">
    <property type="protein sequence ID" value="SHK15052.1"/>
    <property type="molecule type" value="Genomic_DNA"/>
</dbReference>
<dbReference type="EC" id="3.1.-.-" evidence="2"/>